<evidence type="ECO:0000256" key="1">
    <source>
        <dbReference type="SAM" id="Phobius"/>
    </source>
</evidence>
<comment type="caution">
    <text evidence="2">The sequence shown here is derived from an EMBL/GenBank/DDBJ whole genome shotgun (WGS) entry which is preliminary data.</text>
</comment>
<evidence type="ECO:0000313" key="2">
    <source>
        <dbReference type="EMBL" id="KRM39904.1"/>
    </source>
</evidence>
<protein>
    <submittedName>
        <fullName evidence="2">Uncharacterized protein</fullName>
    </submittedName>
</protein>
<dbReference type="AlphaFoldDB" id="A0A0R1YBW7"/>
<dbReference type="RefSeq" id="WP_056980797.1">
    <property type="nucleotide sequence ID" value="NZ_AZFZ01000095.1"/>
</dbReference>
<feature type="transmembrane region" description="Helical" evidence="1">
    <location>
        <begin position="140"/>
        <end position="162"/>
    </location>
</feature>
<organism evidence="2 3">
    <name type="scientific">Lentilactobacillus parafarraginis DSM 18390 = JCM 14109</name>
    <dbReference type="NCBI Taxonomy" id="1423786"/>
    <lineage>
        <taxon>Bacteria</taxon>
        <taxon>Bacillati</taxon>
        <taxon>Bacillota</taxon>
        <taxon>Bacilli</taxon>
        <taxon>Lactobacillales</taxon>
        <taxon>Lactobacillaceae</taxon>
        <taxon>Lentilactobacillus</taxon>
    </lineage>
</organism>
<keyword evidence="1" id="KW-0472">Membrane</keyword>
<name>A0A0R1YBW7_9LACO</name>
<dbReference type="EMBL" id="AZFZ01000095">
    <property type="protein sequence ID" value="KRM39904.1"/>
    <property type="molecule type" value="Genomic_DNA"/>
</dbReference>
<dbReference type="PATRIC" id="fig|1423786.4.peg.3136"/>
<evidence type="ECO:0000313" key="3">
    <source>
        <dbReference type="Proteomes" id="UP000051010"/>
    </source>
</evidence>
<proteinExistence type="predicted"/>
<gene>
    <name evidence="2" type="ORF">FD47_GL002981</name>
</gene>
<feature type="transmembrane region" description="Helical" evidence="1">
    <location>
        <begin position="66"/>
        <end position="88"/>
    </location>
</feature>
<keyword evidence="1" id="KW-1133">Transmembrane helix</keyword>
<keyword evidence="1" id="KW-0812">Transmembrane</keyword>
<reference evidence="2 3" key="1">
    <citation type="journal article" date="2015" name="Genome Announc.">
        <title>Expanding the biotechnology potential of lactobacilli through comparative genomics of 213 strains and associated genera.</title>
        <authorList>
            <person name="Sun Z."/>
            <person name="Harris H.M."/>
            <person name="McCann A."/>
            <person name="Guo C."/>
            <person name="Argimon S."/>
            <person name="Zhang W."/>
            <person name="Yang X."/>
            <person name="Jeffery I.B."/>
            <person name="Cooney J.C."/>
            <person name="Kagawa T.F."/>
            <person name="Liu W."/>
            <person name="Song Y."/>
            <person name="Salvetti E."/>
            <person name="Wrobel A."/>
            <person name="Rasinkangas P."/>
            <person name="Parkhill J."/>
            <person name="Rea M.C."/>
            <person name="O'Sullivan O."/>
            <person name="Ritari J."/>
            <person name="Douillard F.P."/>
            <person name="Paul Ross R."/>
            <person name="Yang R."/>
            <person name="Briner A.E."/>
            <person name="Felis G.E."/>
            <person name="de Vos W.M."/>
            <person name="Barrangou R."/>
            <person name="Klaenhammer T.R."/>
            <person name="Caufield P.W."/>
            <person name="Cui Y."/>
            <person name="Zhang H."/>
            <person name="O'Toole P.W."/>
        </authorList>
    </citation>
    <scope>NUCLEOTIDE SEQUENCE [LARGE SCALE GENOMIC DNA]</scope>
    <source>
        <strain evidence="2 3">DSM 18390</strain>
    </source>
</reference>
<dbReference type="Proteomes" id="UP000051010">
    <property type="component" value="Unassembled WGS sequence"/>
</dbReference>
<feature type="transmembrane region" description="Helical" evidence="1">
    <location>
        <begin position="108"/>
        <end position="128"/>
    </location>
</feature>
<accession>A0A0R1YBW7</accession>
<feature type="transmembrane region" description="Helical" evidence="1">
    <location>
        <begin position="42"/>
        <end position="60"/>
    </location>
</feature>
<sequence length="172" mass="19921">MKNDILTIMHGWYIALGVVLWLTLVTIFVSKRYLSSSPVNWAKLYLTPILFIVFGIEKIVRFRHLAATLTIFLVIIVLASFFGAHLAYKYQSFFWRENQIKMIGGKYAISLMIMNVIVMLLINFHGWVNPESYETWSYTLTYAIISAIVKGLLIGQSVNMWWHLKVLPKNLS</sequence>
<feature type="transmembrane region" description="Helical" evidence="1">
    <location>
        <begin position="12"/>
        <end position="30"/>
    </location>
</feature>